<evidence type="ECO:0000313" key="2">
    <source>
        <dbReference type="EMBL" id="KAF2720673.1"/>
    </source>
</evidence>
<dbReference type="PANTHER" id="PTHR24148:SF73">
    <property type="entry name" value="HET DOMAIN PROTEIN (AFU_ORTHOLOGUE AFUA_8G01020)"/>
    <property type="match status" value="1"/>
</dbReference>
<evidence type="ECO:0000259" key="1">
    <source>
        <dbReference type="Pfam" id="PF06985"/>
    </source>
</evidence>
<dbReference type="InterPro" id="IPR010730">
    <property type="entry name" value="HET"/>
</dbReference>
<keyword evidence="3" id="KW-1185">Reference proteome</keyword>
<feature type="non-terminal residue" evidence="2">
    <location>
        <position position="1"/>
    </location>
</feature>
<reference evidence="2" key="1">
    <citation type="journal article" date="2020" name="Stud. Mycol.">
        <title>101 Dothideomycetes genomes: a test case for predicting lifestyles and emergence of pathogens.</title>
        <authorList>
            <person name="Haridas S."/>
            <person name="Albert R."/>
            <person name="Binder M."/>
            <person name="Bloem J."/>
            <person name="Labutti K."/>
            <person name="Salamov A."/>
            <person name="Andreopoulos B."/>
            <person name="Baker S."/>
            <person name="Barry K."/>
            <person name="Bills G."/>
            <person name="Bluhm B."/>
            <person name="Cannon C."/>
            <person name="Castanera R."/>
            <person name="Culley D."/>
            <person name="Daum C."/>
            <person name="Ezra D."/>
            <person name="Gonzalez J."/>
            <person name="Henrissat B."/>
            <person name="Kuo A."/>
            <person name="Liang C."/>
            <person name="Lipzen A."/>
            <person name="Lutzoni F."/>
            <person name="Magnuson J."/>
            <person name="Mondo S."/>
            <person name="Nolan M."/>
            <person name="Ohm R."/>
            <person name="Pangilinan J."/>
            <person name="Park H.-J."/>
            <person name="Ramirez L."/>
            <person name="Alfaro M."/>
            <person name="Sun H."/>
            <person name="Tritt A."/>
            <person name="Yoshinaga Y."/>
            <person name="Zwiers L.-H."/>
            <person name="Turgeon B."/>
            <person name="Goodwin S."/>
            <person name="Spatafora J."/>
            <person name="Crous P."/>
            <person name="Grigoriev I."/>
        </authorList>
    </citation>
    <scope>NUCLEOTIDE SEQUENCE</scope>
    <source>
        <strain evidence="2">CBS 116435</strain>
    </source>
</reference>
<dbReference type="Pfam" id="PF06985">
    <property type="entry name" value="HET"/>
    <property type="match status" value="1"/>
</dbReference>
<accession>A0A9P4UPE1</accession>
<evidence type="ECO:0000313" key="3">
    <source>
        <dbReference type="Proteomes" id="UP000799441"/>
    </source>
</evidence>
<dbReference type="OrthoDB" id="194358at2759"/>
<feature type="domain" description="Heterokaryon incompatibility" evidence="1">
    <location>
        <begin position="2"/>
        <end position="93"/>
    </location>
</feature>
<dbReference type="AlphaFoldDB" id="A0A9P4UPE1"/>
<gene>
    <name evidence="2" type="ORF">K431DRAFT_225962</name>
</gene>
<sequence>TIMLDGQRFRARKNLWRFLYHLSGHEGYVTENYWIDALCIDQSSGDERSYQVSLMPEIYGRACKVMIWLDPAYADSDVAMEKLKQQFSLWCGRKSSIWGSRVGTVLRGLCVRSY</sequence>
<dbReference type="EMBL" id="MU003797">
    <property type="protein sequence ID" value="KAF2720673.1"/>
    <property type="molecule type" value="Genomic_DNA"/>
</dbReference>
<protein>
    <submittedName>
        <fullName evidence="2">HET-domain-containing protein</fullName>
    </submittedName>
</protein>
<comment type="caution">
    <text evidence="2">The sequence shown here is derived from an EMBL/GenBank/DDBJ whole genome shotgun (WGS) entry which is preliminary data.</text>
</comment>
<name>A0A9P4UPE1_9PEZI</name>
<dbReference type="Proteomes" id="UP000799441">
    <property type="component" value="Unassembled WGS sequence"/>
</dbReference>
<dbReference type="InterPro" id="IPR052895">
    <property type="entry name" value="HetReg/Transcr_Mod"/>
</dbReference>
<dbReference type="PANTHER" id="PTHR24148">
    <property type="entry name" value="ANKYRIN REPEAT DOMAIN-CONTAINING PROTEIN 39 HOMOLOG-RELATED"/>
    <property type="match status" value="1"/>
</dbReference>
<proteinExistence type="predicted"/>
<organism evidence="2 3">
    <name type="scientific">Polychaeton citri CBS 116435</name>
    <dbReference type="NCBI Taxonomy" id="1314669"/>
    <lineage>
        <taxon>Eukaryota</taxon>
        <taxon>Fungi</taxon>
        <taxon>Dikarya</taxon>
        <taxon>Ascomycota</taxon>
        <taxon>Pezizomycotina</taxon>
        <taxon>Dothideomycetes</taxon>
        <taxon>Dothideomycetidae</taxon>
        <taxon>Capnodiales</taxon>
        <taxon>Capnodiaceae</taxon>
        <taxon>Polychaeton</taxon>
    </lineage>
</organism>